<feature type="domain" description="Protein kinase" evidence="7">
    <location>
        <begin position="217"/>
        <end position="415"/>
    </location>
</feature>
<name>A0A8B8N1E6_9MYRT</name>
<dbReference type="KEGG" id="rarg:115729725"/>
<evidence type="ECO:0000256" key="2">
    <source>
        <dbReference type="ARBA" id="ARBA00022840"/>
    </source>
</evidence>
<dbReference type="SUPFAM" id="SSF56112">
    <property type="entry name" value="Protein kinase-like (PK-like)"/>
    <property type="match status" value="1"/>
</dbReference>
<organism evidence="8 9">
    <name type="scientific">Rhodamnia argentea</name>
    <dbReference type="NCBI Taxonomy" id="178133"/>
    <lineage>
        <taxon>Eukaryota</taxon>
        <taxon>Viridiplantae</taxon>
        <taxon>Streptophyta</taxon>
        <taxon>Embryophyta</taxon>
        <taxon>Tracheophyta</taxon>
        <taxon>Spermatophyta</taxon>
        <taxon>Magnoliopsida</taxon>
        <taxon>eudicotyledons</taxon>
        <taxon>Gunneridae</taxon>
        <taxon>Pentapetalae</taxon>
        <taxon>rosids</taxon>
        <taxon>malvids</taxon>
        <taxon>Myrtales</taxon>
        <taxon>Myrtaceae</taxon>
        <taxon>Myrtoideae</taxon>
        <taxon>Myrteae</taxon>
        <taxon>Australasian group</taxon>
        <taxon>Rhodamnia</taxon>
    </lineage>
</organism>
<dbReference type="SMART" id="SM00220">
    <property type="entry name" value="S_TKc"/>
    <property type="match status" value="1"/>
</dbReference>
<comment type="catalytic activity">
    <reaction evidence="4">
        <text>L-threonyl-[protein] + ATP = O-phospho-L-threonyl-[protein] + ADP + H(+)</text>
        <dbReference type="Rhea" id="RHEA:46608"/>
        <dbReference type="Rhea" id="RHEA-COMP:11060"/>
        <dbReference type="Rhea" id="RHEA-COMP:11605"/>
        <dbReference type="ChEBI" id="CHEBI:15378"/>
        <dbReference type="ChEBI" id="CHEBI:30013"/>
        <dbReference type="ChEBI" id="CHEBI:30616"/>
        <dbReference type="ChEBI" id="CHEBI:61977"/>
        <dbReference type="ChEBI" id="CHEBI:456216"/>
    </reaction>
</comment>
<evidence type="ECO:0000256" key="6">
    <source>
        <dbReference type="SAM" id="SignalP"/>
    </source>
</evidence>
<dbReference type="GO" id="GO:0004674">
    <property type="term" value="F:protein serine/threonine kinase activity"/>
    <property type="evidence" value="ECO:0007669"/>
    <property type="project" value="UniProtKB-KW"/>
</dbReference>
<keyword evidence="2" id="KW-0067">ATP-binding</keyword>
<dbReference type="PROSITE" id="PS50011">
    <property type="entry name" value="PROTEIN_KINASE_DOM"/>
    <property type="match status" value="1"/>
</dbReference>
<evidence type="ECO:0000256" key="5">
    <source>
        <dbReference type="SAM" id="Phobius"/>
    </source>
</evidence>
<evidence type="ECO:0000256" key="4">
    <source>
        <dbReference type="ARBA" id="ARBA00047951"/>
    </source>
</evidence>
<dbReference type="PROSITE" id="PS00108">
    <property type="entry name" value="PROTEIN_KINASE_ST"/>
    <property type="match status" value="1"/>
</dbReference>
<reference evidence="9" key="1">
    <citation type="submission" date="2025-08" db="UniProtKB">
        <authorList>
            <consortium name="RefSeq"/>
        </authorList>
    </citation>
    <scope>IDENTIFICATION</scope>
    <source>
        <tissue evidence="9">Leaf</tissue>
    </source>
</reference>
<evidence type="ECO:0000256" key="3">
    <source>
        <dbReference type="ARBA" id="ARBA00047558"/>
    </source>
</evidence>
<dbReference type="PANTHER" id="PTHR27005:SF280">
    <property type="entry name" value="WALL-ASSOCIATED RECEPTOR KINASE-LIKE 8"/>
    <property type="match status" value="1"/>
</dbReference>
<dbReference type="InterPro" id="IPR045274">
    <property type="entry name" value="WAK-like"/>
</dbReference>
<accession>A0A8B8N1E6</accession>
<evidence type="ECO:0000256" key="1">
    <source>
        <dbReference type="ARBA" id="ARBA00022741"/>
    </source>
</evidence>
<evidence type="ECO:0000313" key="9">
    <source>
        <dbReference type="RefSeq" id="XP_030516217.2"/>
    </source>
</evidence>
<evidence type="ECO:0000313" key="8">
    <source>
        <dbReference type="Proteomes" id="UP000827889"/>
    </source>
</evidence>
<dbReference type="InterPro" id="IPR008271">
    <property type="entry name" value="Ser/Thr_kinase_AS"/>
</dbReference>
<feature type="transmembrane region" description="Helical" evidence="5">
    <location>
        <begin position="147"/>
        <end position="166"/>
    </location>
</feature>
<dbReference type="Gene3D" id="1.10.510.10">
    <property type="entry name" value="Transferase(Phosphotransferase) domain 1"/>
    <property type="match status" value="1"/>
</dbReference>
<dbReference type="Pfam" id="PF07714">
    <property type="entry name" value="PK_Tyr_Ser-Thr"/>
    <property type="match status" value="1"/>
</dbReference>
<feature type="signal peptide" evidence="6">
    <location>
        <begin position="1"/>
        <end position="26"/>
    </location>
</feature>
<dbReference type="GO" id="GO:0005886">
    <property type="term" value="C:plasma membrane"/>
    <property type="evidence" value="ECO:0007669"/>
    <property type="project" value="TreeGrafter"/>
</dbReference>
<dbReference type="Proteomes" id="UP000827889">
    <property type="component" value="Chromosome 10"/>
</dbReference>
<dbReference type="InterPro" id="IPR001245">
    <property type="entry name" value="Ser-Thr/Tyr_kinase_cat_dom"/>
</dbReference>
<dbReference type="RefSeq" id="XP_030516217.2">
    <property type="nucleotide sequence ID" value="XM_030660357.2"/>
</dbReference>
<keyword evidence="5" id="KW-0812">Transmembrane</keyword>
<dbReference type="GO" id="GO:0005524">
    <property type="term" value="F:ATP binding"/>
    <property type="evidence" value="ECO:0007669"/>
    <property type="project" value="UniProtKB-KW"/>
</dbReference>
<keyword evidence="8" id="KW-1185">Reference proteome</keyword>
<dbReference type="PANTHER" id="PTHR27005">
    <property type="entry name" value="WALL-ASSOCIATED RECEPTOR KINASE-LIKE 21"/>
    <property type="match status" value="1"/>
</dbReference>
<gene>
    <name evidence="9" type="primary">LOC115729725</name>
</gene>
<keyword evidence="6" id="KW-0732">Signal</keyword>
<dbReference type="InterPro" id="IPR011009">
    <property type="entry name" value="Kinase-like_dom_sf"/>
</dbReference>
<proteinExistence type="predicted"/>
<keyword evidence="5" id="KW-0472">Membrane</keyword>
<dbReference type="Gene3D" id="3.30.200.20">
    <property type="entry name" value="Phosphorylase Kinase, domain 1"/>
    <property type="match status" value="1"/>
</dbReference>
<protein>
    <submittedName>
        <fullName evidence="9">Wall-associated receptor kinase-like 8</fullName>
    </submittedName>
</protein>
<comment type="catalytic activity">
    <reaction evidence="3">
        <text>L-seryl-[protein] + ATP = O-phospho-L-seryl-[protein] + ADP + H(+)</text>
        <dbReference type="Rhea" id="RHEA:17989"/>
        <dbReference type="Rhea" id="RHEA-COMP:9863"/>
        <dbReference type="Rhea" id="RHEA-COMP:11604"/>
        <dbReference type="ChEBI" id="CHEBI:15378"/>
        <dbReference type="ChEBI" id="CHEBI:29999"/>
        <dbReference type="ChEBI" id="CHEBI:30616"/>
        <dbReference type="ChEBI" id="CHEBI:83421"/>
        <dbReference type="ChEBI" id="CHEBI:456216"/>
    </reaction>
</comment>
<feature type="chain" id="PRO_5045867157" evidence="6">
    <location>
        <begin position="27"/>
        <end position="415"/>
    </location>
</feature>
<dbReference type="GO" id="GO:0007166">
    <property type="term" value="P:cell surface receptor signaling pathway"/>
    <property type="evidence" value="ECO:0007669"/>
    <property type="project" value="InterPro"/>
</dbReference>
<keyword evidence="5" id="KW-1133">Transmembrane helix</keyword>
<dbReference type="GeneID" id="115729725"/>
<dbReference type="AlphaFoldDB" id="A0A8B8N1E6"/>
<evidence type="ECO:0000259" key="7">
    <source>
        <dbReference type="PROSITE" id="PS50011"/>
    </source>
</evidence>
<sequence length="415" mass="46258">MTMILRVLSKLVAVHCLVFLPPPVAAAAAANEIPDPPPPVALPNCNGTGSGCFLDELYEIECHRGSESNPVATLKNLMNVTLVLYSDPNLPNCTGGTANGNITTSLNLTGSPHMYSQSNIFVSGGCNNQAFMVNPSMKSGVVGCRCWQWFWSHILFGIIVVVIQIIKRGHEIKIKKKFFKRNGGLLLQQQLPRDEGNHMEKSKLFTLKELEKGTDHFNENRILGQGGQGTIYNGMLIDGRIVAVKRSRIVDEEQGEQFANEIMILSQINHHNVVKLLGCCLETEVPLFVYEVSPSGTLYLHLHNPTEEFLGSWEMRLRIATKVVRALSYLRFAAAIPIHHRDVKSSNFLLDDKYPAKVADFRTSRSIAIDQTHLTKGVKGTIGYLDPEYFQTSQFMDKSDMYGFGVVLVELLIFY</sequence>
<keyword evidence="1" id="KW-0547">Nucleotide-binding</keyword>
<dbReference type="InterPro" id="IPR000719">
    <property type="entry name" value="Prot_kinase_dom"/>
</dbReference>